<sequence length="161" mass="16981">MLLGVTAAVIVLPTLVYVFGGPGARGAIDGFWRWFDGSLERLQVMSWVVAAAVAAVSYLNYLSTQSAQQLEHARSAVDRATEGEPEQQHVGRQALVDLQRSAEASGDQLPGFVDTAHTVTDTFKEEILTAAGKDPAAVEEIEGEAQPGGSAAVDGAQEGER</sequence>
<name>A0ABP4W560_9MICC</name>
<evidence type="ECO:0000313" key="3">
    <source>
        <dbReference type="EMBL" id="GAA1747119.1"/>
    </source>
</evidence>
<reference evidence="4" key="1">
    <citation type="journal article" date="2019" name="Int. J. Syst. Evol. Microbiol.">
        <title>The Global Catalogue of Microorganisms (GCM) 10K type strain sequencing project: providing services to taxonomists for standard genome sequencing and annotation.</title>
        <authorList>
            <consortium name="The Broad Institute Genomics Platform"/>
            <consortium name="The Broad Institute Genome Sequencing Center for Infectious Disease"/>
            <person name="Wu L."/>
            <person name="Ma J."/>
        </authorList>
    </citation>
    <scope>NUCLEOTIDE SEQUENCE [LARGE SCALE GENOMIC DNA]</scope>
    <source>
        <strain evidence="4">JCM 14735</strain>
    </source>
</reference>
<feature type="transmembrane region" description="Helical" evidence="2">
    <location>
        <begin position="44"/>
        <end position="62"/>
    </location>
</feature>
<keyword evidence="4" id="KW-1185">Reference proteome</keyword>
<proteinExistence type="predicted"/>
<dbReference type="Proteomes" id="UP001501204">
    <property type="component" value="Unassembled WGS sequence"/>
</dbReference>
<protein>
    <submittedName>
        <fullName evidence="3">Uncharacterized protein</fullName>
    </submittedName>
</protein>
<keyword evidence="2" id="KW-1133">Transmembrane helix</keyword>
<accession>A0ABP4W560</accession>
<gene>
    <name evidence="3" type="ORF">GCM10009767_02270</name>
</gene>
<evidence type="ECO:0000256" key="2">
    <source>
        <dbReference type="SAM" id="Phobius"/>
    </source>
</evidence>
<evidence type="ECO:0000313" key="4">
    <source>
        <dbReference type="Proteomes" id="UP001501204"/>
    </source>
</evidence>
<keyword evidence="2" id="KW-0812">Transmembrane</keyword>
<evidence type="ECO:0000256" key="1">
    <source>
        <dbReference type="SAM" id="MobiDB-lite"/>
    </source>
</evidence>
<keyword evidence="2" id="KW-0472">Membrane</keyword>
<feature type="region of interest" description="Disordered" evidence="1">
    <location>
        <begin position="131"/>
        <end position="161"/>
    </location>
</feature>
<organism evidence="3 4">
    <name type="scientific">Kocuria aegyptia</name>
    <dbReference type="NCBI Taxonomy" id="330943"/>
    <lineage>
        <taxon>Bacteria</taxon>
        <taxon>Bacillati</taxon>
        <taxon>Actinomycetota</taxon>
        <taxon>Actinomycetes</taxon>
        <taxon>Micrococcales</taxon>
        <taxon>Micrococcaceae</taxon>
        <taxon>Kocuria</taxon>
    </lineage>
</organism>
<dbReference type="EMBL" id="BAAAOA010000005">
    <property type="protein sequence ID" value="GAA1747119.1"/>
    <property type="molecule type" value="Genomic_DNA"/>
</dbReference>
<comment type="caution">
    <text evidence="3">The sequence shown here is derived from an EMBL/GenBank/DDBJ whole genome shotgun (WGS) entry which is preliminary data.</text>
</comment>